<accession>A0A212RHD6</accession>
<evidence type="ECO:0000313" key="4">
    <source>
        <dbReference type="EMBL" id="SNB71631.1"/>
    </source>
</evidence>
<dbReference type="GO" id="GO:0004222">
    <property type="term" value="F:metalloendopeptidase activity"/>
    <property type="evidence" value="ECO:0007669"/>
    <property type="project" value="TreeGrafter"/>
</dbReference>
<dbReference type="AlphaFoldDB" id="A0A212RHD6"/>
<dbReference type="InterPro" id="IPR050570">
    <property type="entry name" value="Cell_wall_metabolism_enzyme"/>
</dbReference>
<feature type="domain" description="LysM" evidence="3">
    <location>
        <begin position="171"/>
        <end position="215"/>
    </location>
</feature>
<keyword evidence="5" id="KW-1185">Reference proteome</keyword>
<dbReference type="OrthoDB" id="9795421at2"/>
<protein>
    <submittedName>
        <fullName evidence="4">Murein DD-endopeptidase MepM and murein hydrolase activator NlpD, contain LysM domain</fullName>
    </submittedName>
</protein>
<dbReference type="EMBL" id="FYDG01000004">
    <property type="protein sequence ID" value="SNB71631.1"/>
    <property type="molecule type" value="Genomic_DNA"/>
</dbReference>
<dbReference type="InterPro" id="IPR018392">
    <property type="entry name" value="LysM"/>
</dbReference>
<reference evidence="5" key="1">
    <citation type="submission" date="2017-06" db="EMBL/GenBank/DDBJ databases">
        <authorList>
            <person name="Varghese N."/>
            <person name="Submissions S."/>
        </authorList>
    </citation>
    <scope>NUCLEOTIDE SEQUENCE [LARGE SCALE GENOMIC DNA]</scope>
    <source>
        <strain evidence="5">DSM 137</strain>
    </source>
</reference>
<dbReference type="PANTHER" id="PTHR21666">
    <property type="entry name" value="PEPTIDASE-RELATED"/>
    <property type="match status" value="1"/>
</dbReference>
<dbReference type="PROSITE" id="PS51257">
    <property type="entry name" value="PROKAR_LIPOPROTEIN"/>
    <property type="match status" value="1"/>
</dbReference>
<feature type="compositionally biased region" description="Low complexity" evidence="2">
    <location>
        <begin position="56"/>
        <end position="67"/>
    </location>
</feature>
<name>A0A212RHD6_RHOAC</name>
<organism evidence="4 5">
    <name type="scientific">Rhodoblastus acidophilus</name>
    <name type="common">Rhodopseudomonas acidophila</name>
    <dbReference type="NCBI Taxonomy" id="1074"/>
    <lineage>
        <taxon>Bacteria</taxon>
        <taxon>Pseudomonadati</taxon>
        <taxon>Pseudomonadota</taxon>
        <taxon>Alphaproteobacteria</taxon>
        <taxon>Hyphomicrobiales</taxon>
        <taxon>Rhodoblastaceae</taxon>
        <taxon>Rhodoblastus</taxon>
    </lineage>
</organism>
<dbReference type="Gene3D" id="2.70.70.10">
    <property type="entry name" value="Glucose Permease (Domain IIA)"/>
    <property type="match status" value="1"/>
</dbReference>
<dbReference type="SUPFAM" id="SSF51261">
    <property type="entry name" value="Duplicated hybrid motif"/>
    <property type="match status" value="1"/>
</dbReference>
<keyword evidence="4" id="KW-0378">Hydrolase</keyword>
<dbReference type="InterPro" id="IPR011055">
    <property type="entry name" value="Dup_hybrid_motif"/>
</dbReference>
<dbReference type="CDD" id="cd12797">
    <property type="entry name" value="M23_peptidase"/>
    <property type="match status" value="1"/>
</dbReference>
<dbReference type="SMART" id="SM00257">
    <property type="entry name" value="LysM"/>
    <property type="match status" value="1"/>
</dbReference>
<comment type="similarity">
    <text evidence="1">Belongs to the E.coli NlpD/Haemophilus LppB family.</text>
</comment>
<feature type="compositionally biased region" description="Basic and acidic residues" evidence="2">
    <location>
        <begin position="289"/>
        <end position="300"/>
    </location>
</feature>
<feature type="compositionally biased region" description="Low complexity" evidence="2">
    <location>
        <begin position="98"/>
        <end position="124"/>
    </location>
</feature>
<dbReference type="Gene3D" id="3.10.350.10">
    <property type="entry name" value="LysM domain"/>
    <property type="match status" value="1"/>
</dbReference>
<feature type="compositionally biased region" description="Low complexity" evidence="2">
    <location>
        <begin position="139"/>
        <end position="152"/>
    </location>
</feature>
<dbReference type="Pfam" id="PF01476">
    <property type="entry name" value="LysM"/>
    <property type="match status" value="1"/>
</dbReference>
<feature type="region of interest" description="Disordered" evidence="2">
    <location>
        <begin position="397"/>
        <end position="431"/>
    </location>
</feature>
<evidence type="ECO:0000259" key="3">
    <source>
        <dbReference type="PROSITE" id="PS51782"/>
    </source>
</evidence>
<dbReference type="RefSeq" id="WP_088520634.1">
    <property type="nucleotide sequence ID" value="NZ_FYDG01000004.1"/>
</dbReference>
<evidence type="ECO:0000313" key="5">
    <source>
        <dbReference type="Proteomes" id="UP000198418"/>
    </source>
</evidence>
<dbReference type="PROSITE" id="PS51782">
    <property type="entry name" value="LYSM"/>
    <property type="match status" value="1"/>
</dbReference>
<proteinExistence type="inferred from homology"/>
<dbReference type="CDD" id="cd00118">
    <property type="entry name" value="LysM"/>
    <property type="match status" value="1"/>
</dbReference>
<dbReference type="InterPro" id="IPR016047">
    <property type="entry name" value="M23ase_b-sheet_dom"/>
</dbReference>
<dbReference type="PANTHER" id="PTHR21666:SF263">
    <property type="entry name" value="MUREIN HYDROLASE ACTIVATOR NLPD"/>
    <property type="match status" value="1"/>
</dbReference>
<evidence type="ECO:0000256" key="2">
    <source>
        <dbReference type="SAM" id="MobiDB-lite"/>
    </source>
</evidence>
<dbReference type="SUPFAM" id="SSF54106">
    <property type="entry name" value="LysM domain"/>
    <property type="match status" value="1"/>
</dbReference>
<evidence type="ECO:0000256" key="1">
    <source>
        <dbReference type="ARBA" id="ARBA00038420"/>
    </source>
</evidence>
<dbReference type="Pfam" id="PF01551">
    <property type="entry name" value="Peptidase_M23"/>
    <property type="match status" value="1"/>
</dbReference>
<feature type="region of interest" description="Disordered" evidence="2">
    <location>
        <begin position="226"/>
        <end position="300"/>
    </location>
</feature>
<dbReference type="InterPro" id="IPR036779">
    <property type="entry name" value="LysM_dom_sf"/>
</dbReference>
<feature type="compositionally biased region" description="Polar residues" evidence="2">
    <location>
        <begin position="40"/>
        <end position="54"/>
    </location>
</feature>
<feature type="compositionally biased region" description="Low complexity" evidence="2">
    <location>
        <begin position="244"/>
        <end position="261"/>
    </location>
</feature>
<sequence length="547" mass="55741">MVHALKRKECGLLLAGVAVLGLSGCADSSRLDDPLGNPFKASTSRYDRSPTGTTLPPAGASSAAPQAEEGGFFSETFRTFDESGQSADPVDSRRSRAPRAASSRPAPLPMPSRSLSAPAPISSQPLPPPGQAASAPAYSSRPVAPPQAAAPAPSPRAVAARVGGWTVEGGVPVVVAQGESAKAIANRYGVPTDTLLQLNGYSSAAQVQPGSRLTIPVYNANHRAEASGAPAPRVARAEPPRPVEPAMAAPAPTRAEPAPTRGEPRMVMQPGPKSLVQEESEQVAAPAKPRLDPAADRKAQLAEARAAAMREAASSIEKRKAQDAQTAADAGKTAAADVGKTGAAAKLAAAADAKKTADAARAEKLAQKAQAKLQQQAAAQPVAKLAEAAPAPVPAQVPVAAASKQPTAAPEEDAVARTTPATDGSNPEFRWPARGRVITGYTSGGNDGINIAVPEGTAVKAAESGVVTYAGSELKGYGNLVLIHHPNGFDSVYANNGSINVKRGDTVKRGQTIALSGQSGNVSSPQLHFELRKGHKPVDPTGFLAGL</sequence>
<dbReference type="Proteomes" id="UP000198418">
    <property type="component" value="Unassembled WGS sequence"/>
</dbReference>
<feature type="region of interest" description="Disordered" evidence="2">
    <location>
        <begin position="30"/>
        <end position="67"/>
    </location>
</feature>
<gene>
    <name evidence="4" type="ORF">SAMN06265338_104181</name>
</gene>
<feature type="region of interest" description="Disordered" evidence="2">
    <location>
        <begin position="81"/>
        <end position="152"/>
    </location>
</feature>